<feature type="coiled-coil region" evidence="1">
    <location>
        <begin position="37"/>
        <end position="78"/>
    </location>
</feature>
<reference evidence="3 4" key="1">
    <citation type="submission" date="2016-07" db="EMBL/GenBank/DDBJ databases">
        <title>Pervasive Adenine N6-methylation of Active Genes in Fungi.</title>
        <authorList>
            <consortium name="DOE Joint Genome Institute"/>
            <person name="Mondo S.J."/>
            <person name="Dannebaum R.O."/>
            <person name="Kuo R.C."/>
            <person name="Labutti K."/>
            <person name="Haridas S."/>
            <person name="Kuo A."/>
            <person name="Salamov A."/>
            <person name="Ahrendt S.R."/>
            <person name="Lipzen A."/>
            <person name="Sullivan W."/>
            <person name="Andreopoulos W.B."/>
            <person name="Clum A."/>
            <person name="Lindquist E."/>
            <person name="Daum C."/>
            <person name="Ramamoorthy G.K."/>
            <person name="Gryganskyi A."/>
            <person name="Culley D."/>
            <person name="Magnuson J.K."/>
            <person name="James T.Y."/>
            <person name="O'Malley M.A."/>
            <person name="Stajich J.E."/>
            <person name="Spatafora J.W."/>
            <person name="Visel A."/>
            <person name="Grigoriev I.V."/>
        </authorList>
    </citation>
    <scope>NUCLEOTIDE SEQUENCE [LARGE SCALE GENOMIC DNA]</scope>
    <source>
        <strain evidence="3 4">CBS 129021</strain>
    </source>
</reference>
<feature type="region of interest" description="Disordered" evidence="2">
    <location>
        <begin position="94"/>
        <end position="113"/>
    </location>
</feature>
<feature type="region of interest" description="Disordered" evidence="2">
    <location>
        <begin position="1"/>
        <end position="35"/>
    </location>
</feature>
<evidence type="ECO:0000313" key="3">
    <source>
        <dbReference type="EMBL" id="ORY56344.1"/>
    </source>
</evidence>
<evidence type="ECO:0000313" key="4">
    <source>
        <dbReference type="Proteomes" id="UP000193689"/>
    </source>
</evidence>
<dbReference type="Gene3D" id="1.20.5.170">
    <property type="match status" value="1"/>
</dbReference>
<name>A0A1Y2DB19_9PEZI</name>
<sequence length="245" mass="28339">MAPRKNSPFATSKEPEAQVEPRTRSPTEEDIDPNQRIADLEEQVQDLEAELQNYNARVREQERMINSLKETIDAKDRTIIQQAQQIAHCSRPTTILPSVEGPQIRGSTDGNRKGADVVTLKDGIDPTVTNWIMLIRDKFQDEPMNYPDEQSQIRYCRRRLEGTALSRVGAYLQRGKDFDSLELFFKFLPNNKEQLVAAQNGKPFADWFATFQDELYETAWPEEDWKEKLHIMLPKELQLKTSKEA</sequence>
<accession>A0A1Y2DB19</accession>
<evidence type="ECO:0000256" key="1">
    <source>
        <dbReference type="SAM" id="Coils"/>
    </source>
</evidence>
<comment type="caution">
    <text evidence="3">The sequence shown here is derived from an EMBL/GenBank/DDBJ whole genome shotgun (WGS) entry which is preliminary data.</text>
</comment>
<protein>
    <submittedName>
        <fullName evidence="3">Uncharacterized protein</fullName>
    </submittedName>
</protein>
<dbReference type="GeneID" id="63780757"/>
<dbReference type="InParanoid" id="A0A1Y2DB19"/>
<keyword evidence="1" id="KW-0175">Coiled coil</keyword>
<dbReference type="AlphaFoldDB" id="A0A1Y2DB19"/>
<gene>
    <name evidence="3" type="ORF">BCR38DRAFT_490647</name>
</gene>
<organism evidence="3 4">
    <name type="scientific">Pseudomassariella vexata</name>
    <dbReference type="NCBI Taxonomy" id="1141098"/>
    <lineage>
        <taxon>Eukaryota</taxon>
        <taxon>Fungi</taxon>
        <taxon>Dikarya</taxon>
        <taxon>Ascomycota</taxon>
        <taxon>Pezizomycotina</taxon>
        <taxon>Sordariomycetes</taxon>
        <taxon>Xylariomycetidae</taxon>
        <taxon>Amphisphaeriales</taxon>
        <taxon>Pseudomassariaceae</taxon>
        <taxon>Pseudomassariella</taxon>
    </lineage>
</organism>
<dbReference type="OrthoDB" id="10478839at2759"/>
<dbReference type="Proteomes" id="UP000193689">
    <property type="component" value="Unassembled WGS sequence"/>
</dbReference>
<dbReference type="EMBL" id="MCFJ01000023">
    <property type="protein sequence ID" value="ORY56344.1"/>
    <property type="molecule type" value="Genomic_DNA"/>
</dbReference>
<feature type="compositionally biased region" description="Basic and acidic residues" evidence="2">
    <location>
        <begin position="13"/>
        <end position="27"/>
    </location>
</feature>
<proteinExistence type="predicted"/>
<keyword evidence="4" id="KW-1185">Reference proteome</keyword>
<evidence type="ECO:0000256" key="2">
    <source>
        <dbReference type="SAM" id="MobiDB-lite"/>
    </source>
</evidence>
<dbReference type="RefSeq" id="XP_040710061.1">
    <property type="nucleotide sequence ID" value="XM_040864545.1"/>
</dbReference>